<organism evidence="2 3">
    <name type="scientific">Polarella glacialis</name>
    <name type="common">Dinoflagellate</name>
    <dbReference type="NCBI Taxonomy" id="89957"/>
    <lineage>
        <taxon>Eukaryota</taxon>
        <taxon>Sar</taxon>
        <taxon>Alveolata</taxon>
        <taxon>Dinophyceae</taxon>
        <taxon>Suessiales</taxon>
        <taxon>Suessiaceae</taxon>
        <taxon>Polarella</taxon>
    </lineage>
</organism>
<dbReference type="OrthoDB" id="448309at2759"/>
<proteinExistence type="predicted"/>
<protein>
    <submittedName>
        <fullName evidence="2">Uncharacterized protein</fullName>
    </submittedName>
</protein>
<dbReference type="Proteomes" id="UP000654075">
    <property type="component" value="Unassembled WGS sequence"/>
</dbReference>
<reference evidence="2" key="1">
    <citation type="submission" date="2021-02" db="EMBL/GenBank/DDBJ databases">
        <authorList>
            <person name="Dougan E. K."/>
            <person name="Rhodes N."/>
            <person name="Thang M."/>
            <person name="Chan C."/>
        </authorList>
    </citation>
    <scope>NUCLEOTIDE SEQUENCE</scope>
</reference>
<dbReference type="Gene3D" id="3.50.4.10">
    <property type="entry name" value="Hepatocyte Growth Factor"/>
    <property type="match status" value="1"/>
</dbReference>
<feature type="region of interest" description="Disordered" evidence="1">
    <location>
        <begin position="242"/>
        <end position="272"/>
    </location>
</feature>
<evidence type="ECO:0000313" key="2">
    <source>
        <dbReference type="EMBL" id="CAE8595431.1"/>
    </source>
</evidence>
<keyword evidence="3" id="KW-1185">Reference proteome</keyword>
<evidence type="ECO:0000256" key="1">
    <source>
        <dbReference type="SAM" id="MobiDB-lite"/>
    </source>
</evidence>
<dbReference type="EMBL" id="CAJNNV010007831">
    <property type="protein sequence ID" value="CAE8595431.1"/>
    <property type="molecule type" value="Genomic_DNA"/>
</dbReference>
<dbReference type="OMA" id="EMRICLA"/>
<feature type="region of interest" description="Disordered" evidence="1">
    <location>
        <begin position="177"/>
        <end position="196"/>
    </location>
</feature>
<comment type="caution">
    <text evidence="2">The sequence shown here is derived from an EMBL/GenBank/DDBJ whole genome shotgun (WGS) entry which is preliminary data.</text>
</comment>
<feature type="region of interest" description="Disordered" evidence="1">
    <location>
        <begin position="1698"/>
        <end position="1718"/>
    </location>
</feature>
<accession>A0A813ECU1</accession>
<sequence>MWSFSCRLGGSRAASRAFASQAIFRQPPLRSWPSSQACQSLQALQTLQARCCGGGSVASQVLFSAAEATEAFRRRAAPELTAAAHAAGTGANTETRVAGPHLRELLNEAAEEEVFRVTLLRCLMVSSVGIVQLFGMPVRMKAQVQQQCDFEKEDGGLSKAARLEQEEIAFMRSSLKREMDGAAVPPGKEADNNLQAQENSIRRAYRNIARRYKRNIFNDPAKFEFQMRILNLAKEALVKGEQMGSDGWNSDEDEEDENVPRGPGRELSSGSRASDEILKQIHSWQEFALEEGVRFDDPEVPFFIGHTQHGYRDAFESNWSHFVRQDLADLWPAASGLQYQAELDGSAGGTARAHSVRLSETARQLARDALAAVAGALHSCGGRDPTLAGPIPESGDSAAWVDLQLKASRNLRVLFAGFTSIPGVGSPCALAADREARAALLELNLEALEQLGAPGDGDGRGRADVAQEIRAAHAAATAARTAATPLLCQESANIKRAALERLWEEYHFGPLVDEAYPSDACGLEGLSSFLEFHIGRGGELLERRAEPDRTVLRALRGLLALQQALSRPAGLSSGATGSGLASEKGAAESDVGGGIGYGWRGAVSDVEEAIWRGIAFPELHEAVGKLMAELANAGLMPEVLAAMLEHPPVKGGLEGGTLPHGREPADVQPAKEPRFMGLDVPGYNMKPMQRYEEKALHLWGNDEDEERWDPVRMGLSYIDLTPACDLPIQVAMCFMSAALWMWRALQLLGDKCGGDGWLDNYIFEDIWSAPPESKRLAMQFSLKKAAMEFVDYAASLADHQLLPGARLTIQRTGYLLLRQVTARFGAAEDAPRVLEQLRRLLAADRLNPLWSPPVLPVADAVFVDILSGRLHASFLEKLHQTGAPGVLPSALPEYTFYEASLLGSGDAVDVTYARFEVMGALLRDTGRSWAKLEAALVASPLGPQDAAGFTLDRQDATGYGGDSQRQSLGFEAVPEFAAVRGIRIDMSTGKAMLLLARPAATAPPLLSLVDAASILGLEDTEPLMLALDRPAEKGAGAAQYTHHPFQSAELSPGAGVDRHTESALLYAALTVQQIASGSEVAIRAPFPLRPCSQGFCKGLPPKSHEHLQPLAYLRGEPWDVAQRLVLECSKVPYWQLGDGQLLEIRFGEPVLEVHAGKPLWALNEEEFKTWSVAKLRQAVRQVQKELGSRGVDDEDDLPPLEKHELVESLLRASERGVLLEDEEESGDPLSRYARRLNHHMPAITQRWPHMARLAPFCALRAAGLVLRLQLQQFKDNAVMQQQAMKTASKEHAQGMKMQQQDAWRGALAEVHARALRELGFVDLDTGGCFLEGSGRSFGHCCSVGDHASECWSQGQAVERGEWSELQQAETAREEELRCCGSSSRRVAFSPPVVAGVAAQLGSASPRKPRPQDLIPVVDAWLRNPTGLAASEGGETLSAAVVSLLAEEISEETIVDQQARHLQEPLEKLTADLSSLGPSSPAVLEDIKLGKEPWVPLPTLVNSGGRRAIYSTVALSPQLLGLEGADVDIAEAKAAALYGPIEELSLDELMGAVGRQRFEAGTSGAEKSPGFRALKDATALLQSLDQRTEALDAGGLTQEEKQGTAELELASCGADGWAELDGIEALLNLTSGERLRLRHRASEDVNGEEATVEAVLTLVGEPGTTFQVWELLMAEDGSRRYLDVTDSALAVATRCQGSATEGSGSLESPTAAQGGNTTASHDYTDLDFIPLPAETVRPTGWPGCIEPGVATPSLDGSGLFVNLEALGIKEGCFKNDCSYSDHFTSASPADCARTCAKIRACGRWTFWEGAPATCWLRSRGPKRHIEASGAVSGSSSCLPPQDVKPEVEPTLFKLVAGPAGTPPPSLWEELDLVGVLEEFGHLTVAEVRRAQPSLRQRSALRMASVASSVAR</sequence>
<evidence type="ECO:0000313" key="3">
    <source>
        <dbReference type="Proteomes" id="UP000654075"/>
    </source>
</evidence>
<gene>
    <name evidence="2" type="ORF">PGLA1383_LOCUS13942</name>
</gene>
<name>A0A813ECU1_POLGL</name>